<name>A0A8J7PEX2_9BACT</name>
<dbReference type="AlphaFoldDB" id="A0A8J7PEX2"/>
<accession>A0A8J7PEX2</accession>
<comment type="caution">
    <text evidence="1">The sequence shown here is derived from an EMBL/GenBank/DDBJ whole genome shotgun (WGS) entry which is preliminary data.</text>
</comment>
<sequence length="142" mass="14445">MTKFSSLAKKIAATHSFKVATRVGFLLAPQLVLMALGVFDQAAHAQGLVGAGVDPRYGQSNEVGMLADYGYDTARDISRVVTALSTVPSSLAGMKIAFGQRDGGEAAMNVAKGLGIGFGGPTAVHLIGTFAINNYGGLGGGL</sequence>
<evidence type="ECO:0000313" key="2">
    <source>
        <dbReference type="Proteomes" id="UP000664277"/>
    </source>
</evidence>
<proteinExistence type="predicted"/>
<evidence type="ECO:0000313" key="1">
    <source>
        <dbReference type="EMBL" id="MBN8660027.1"/>
    </source>
</evidence>
<protein>
    <submittedName>
        <fullName evidence="1">Uncharacterized protein</fullName>
    </submittedName>
</protein>
<dbReference type="Proteomes" id="UP000664277">
    <property type="component" value="Unassembled WGS sequence"/>
</dbReference>
<organism evidence="1 2">
    <name type="scientific">Candidatus Obscuribacter phosphatis</name>
    <dbReference type="NCBI Taxonomy" id="1906157"/>
    <lineage>
        <taxon>Bacteria</taxon>
        <taxon>Bacillati</taxon>
        <taxon>Candidatus Melainabacteria</taxon>
        <taxon>Candidatus Obscuribacterales</taxon>
        <taxon>Candidatus Obscuribacteraceae</taxon>
        <taxon>Candidatus Obscuribacter</taxon>
    </lineage>
</organism>
<reference evidence="1" key="1">
    <citation type="submission" date="2021-02" db="EMBL/GenBank/DDBJ databases">
        <title>Genome-Resolved Metagenomics of a Microbial Community Performing Photosynthetic Biological Nutrient Removal.</title>
        <authorList>
            <person name="Mcdaniel E.A."/>
        </authorList>
    </citation>
    <scope>NUCLEOTIDE SEQUENCE</scope>
    <source>
        <strain evidence="1">UWPOB_OBS1</strain>
    </source>
</reference>
<dbReference type="EMBL" id="JAFLCK010000007">
    <property type="protein sequence ID" value="MBN8660027.1"/>
    <property type="molecule type" value="Genomic_DNA"/>
</dbReference>
<gene>
    <name evidence="1" type="ORF">J0M35_06660</name>
</gene>